<dbReference type="PANTHER" id="PTHR43629:SF2">
    <property type="entry name" value="RHODANESE-LIKE_PPIC DOMAIN-CONTAINING PROTEIN 12, CHLOROPLASTIC"/>
    <property type="match status" value="1"/>
</dbReference>
<proteinExistence type="predicted"/>
<dbReference type="GO" id="GO:0016740">
    <property type="term" value="F:transferase activity"/>
    <property type="evidence" value="ECO:0007669"/>
    <property type="project" value="UniProtKB-KW"/>
</dbReference>
<evidence type="ECO:0000313" key="2">
    <source>
        <dbReference type="EMBL" id="TVO66424.1"/>
    </source>
</evidence>
<accession>A0A557RMM4</accession>
<evidence type="ECO:0000313" key="3">
    <source>
        <dbReference type="Proteomes" id="UP000316688"/>
    </source>
</evidence>
<dbReference type="AlphaFoldDB" id="A0A557RMM4"/>
<dbReference type="SUPFAM" id="SSF52821">
    <property type="entry name" value="Rhodanese/Cell cycle control phosphatase"/>
    <property type="match status" value="1"/>
</dbReference>
<reference evidence="2 3" key="1">
    <citation type="submission" date="2019-07" db="EMBL/GenBank/DDBJ databases">
        <title>Reclasification of Spiribacter aquaticus.</title>
        <authorList>
            <person name="Leon M.J."/>
            <person name="Sanchez-Porro C."/>
            <person name="Ventosa A."/>
        </authorList>
    </citation>
    <scope>NUCLEOTIDE SEQUENCE [LARGE SCALE GENOMIC DNA]</scope>
    <source>
        <strain evidence="2 3">SP30</strain>
    </source>
</reference>
<dbReference type="InterPro" id="IPR036873">
    <property type="entry name" value="Rhodanese-like_dom_sf"/>
</dbReference>
<dbReference type="Pfam" id="PF00581">
    <property type="entry name" value="Rhodanese"/>
    <property type="match status" value="1"/>
</dbReference>
<dbReference type="Proteomes" id="UP000316688">
    <property type="component" value="Unassembled WGS sequence"/>
</dbReference>
<sequence length="107" mass="12175">MLTITPRELHEQLTTGQARFTLLDIREDWETRINHLEGSMFEPMSGIDPSLAERVPADQDIVVICHHGVRSAQVAQWLEQNVHSRVFNLSGGIDAWCHSVDPDLPKY</sequence>
<dbReference type="InterPro" id="IPR052204">
    <property type="entry name" value="PpiC/parvulin_rotamase"/>
</dbReference>
<organism evidence="2 3">
    <name type="scientific">Spiribacter aquaticus</name>
    <dbReference type="NCBI Taxonomy" id="1935996"/>
    <lineage>
        <taxon>Bacteria</taxon>
        <taxon>Pseudomonadati</taxon>
        <taxon>Pseudomonadota</taxon>
        <taxon>Gammaproteobacteria</taxon>
        <taxon>Chromatiales</taxon>
        <taxon>Ectothiorhodospiraceae</taxon>
        <taxon>Spiribacter</taxon>
    </lineage>
</organism>
<dbReference type="RefSeq" id="WP_144346963.1">
    <property type="nucleotide sequence ID" value="NZ_VMKP01000001.1"/>
</dbReference>
<keyword evidence="2" id="KW-0808">Transferase</keyword>
<dbReference type="PROSITE" id="PS50206">
    <property type="entry name" value="RHODANESE_3"/>
    <property type="match status" value="1"/>
</dbReference>
<keyword evidence="3" id="KW-1185">Reference proteome</keyword>
<gene>
    <name evidence="2" type="ORF">FPL11_01685</name>
</gene>
<name>A0A557RMM4_9GAMM</name>
<evidence type="ECO:0000259" key="1">
    <source>
        <dbReference type="PROSITE" id="PS50206"/>
    </source>
</evidence>
<dbReference type="Gene3D" id="3.40.250.10">
    <property type="entry name" value="Rhodanese-like domain"/>
    <property type="match status" value="1"/>
</dbReference>
<dbReference type="InterPro" id="IPR001763">
    <property type="entry name" value="Rhodanese-like_dom"/>
</dbReference>
<dbReference type="SMART" id="SM00450">
    <property type="entry name" value="RHOD"/>
    <property type="match status" value="1"/>
</dbReference>
<feature type="domain" description="Rhodanese" evidence="1">
    <location>
        <begin position="16"/>
        <end position="105"/>
    </location>
</feature>
<dbReference type="PANTHER" id="PTHR43629">
    <property type="entry name" value="PEPTIDYL-PROLYL CIS-TRANS ISOMERASE"/>
    <property type="match status" value="1"/>
</dbReference>
<dbReference type="EMBL" id="VMKP01000001">
    <property type="protein sequence ID" value="TVO66424.1"/>
    <property type="molecule type" value="Genomic_DNA"/>
</dbReference>
<protein>
    <submittedName>
        <fullName evidence="2">Sulfurtransferase</fullName>
    </submittedName>
</protein>
<comment type="caution">
    <text evidence="2">The sequence shown here is derived from an EMBL/GenBank/DDBJ whole genome shotgun (WGS) entry which is preliminary data.</text>
</comment>